<dbReference type="Pfam" id="PF13687">
    <property type="entry name" value="DUF4153"/>
    <property type="match status" value="1"/>
</dbReference>
<evidence type="ECO:0000256" key="1">
    <source>
        <dbReference type="SAM" id="MobiDB-lite"/>
    </source>
</evidence>
<reference evidence="3 4" key="1">
    <citation type="submission" date="2019-07" db="EMBL/GenBank/DDBJ databases">
        <title>Full genome sequence of Sphingomonas sp. 4R-6-7(HKS19).</title>
        <authorList>
            <person name="Im W.-T."/>
        </authorList>
    </citation>
    <scope>NUCLEOTIDE SEQUENCE [LARGE SCALE GENOMIC DNA]</scope>
    <source>
        <strain evidence="3 4">HKS19</strain>
    </source>
</reference>
<keyword evidence="4" id="KW-1185">Reference proteome</keyword>
<feature type="transmembrane region" description="Helical" evidence="2">
    <location>
        <begin position="333"/>
        <end position="361"/>
    </location>
</feature>
<feature type="transmembrane region" description="Helical" evidence="2">
    <location>
        <begin position="146"/>
        <end position="168"/>
    </location>
</feature>
<dbReference type="RefSeq" id="WP_146572584.1">
    <property type="nucleotide sequence ID" value="NZ_CP042306.1"/>
</dbReference>
<evidence type="ECO:0000313" key="3">
    <source>
        <dbReference type="EMBL" id="QDZ08250.1"/>
    </source>
</evidence>
<protein>
    <submittedName>
        <fullName evidence="3">DUF4173 domain-containing protein</fullName>
    </submittedName>
</protein>
<gene>
    <name evidence="3" type="ORF">FPZ24_12825</name>
</gene>
<feature type="transmembrane region" description="Helical" evidence="2">
    <location>
        <begin position="373"/>
        <end position="399"/>
    </location>
</feature>
<dbReference type="KEGG" id="spai:FPZ24_12825"/>
<dbReference type="Proteomes" id="UP000315673">
    <property type="component" value="Chromosome"/>
</dbReference>
<proteinExistence type="predicted"/>
<keyword evidence="2" id="KW-0812">Transmembrane</keyword>
<feature type="transmembrane region" description="Helical" evidence="2">
    <location>
        <begin position="277"/>
        <end position="295"/>
    </location>
</feature>
<feature type="transmembrane region" description="Helical" evidence="2">
    <location>
        <begin position="226"/>
        <end position="248"/>
    </location>
</feature>
<dbReference type="AlphaFoldDB" id="A0A5B8LMH1"/>
<accession>A0A5B8LMH1</accession>
<feature type="transmembrane region" description="Helical" evidence="2">
    <location>
        <begin position="68"/>
        <end position="97"/>
    </location>
</feature>
<sequence length="535" mass="57372">MRWRVFSSFLVKVAAALALVVLGDLLFWLADGVGSTLGMFAFAWASVTLLLTPAAWRRGGALVAGAIALTLGLVMIDSPGLLALLMFGATLAVAVLLPRMVTFDHVGRWAVRLVLFAIVSLIGPWRDLFRLIRLGKRRGRGLKMRGWLPLLPLPLIGGMVFLGLFANANPLIGEALSSIGAPNIDAESVFRFLFWGLIFTFAWSTLRPRRLHLPFPDEARPELDVALPGVSTGSVTLALITFNALFAIENGLDIAFLWSGAPLPKGVTLASYAHQGAYPLIATALLAGLFVLVALRPGSETAKVPLIRRLVVAWVAQNVFLVASSILRTTDYIAAYSLTVLRIAALLWMGLVAIGLVLIVWRMLRGKSSAWLINANAAAAGIVLFACTIVDLGSVAATWNVRHAKEAGGAGQALDLCYLNQLNASALTALVEMEQRPGLSPDFAQRLAWVRHGTLEATRNSLKGDSWTWRNQRRMAQIAAMLGGRPLPAPPTIGRNGRNCDGSLIPDPAPAPDADASEPQRDANASAPLTNEAVR</sequence>
<name>A0A5B8LMH1_9SPHN</name>
<evidence type="ECO:0000313" key="4">
    <source>
        <dbReference type="Proteomes" id="UP000315673"/>
    </source>
</evidence>
<feature type="transmembrane region" description="Helical" evidence="2">
    <location>
        <begin position="188"/>
        <end position="206"/>
    </location>
</feature>
<dbReference type="InterPro" id="IPR025291">
    <property type="entry name" value="DUF4153"/>
</dbReference>
<feature type="transmembrane region" description="Helical" evidence="2">
    <location>
        <begin position="9"/>
        <end position="30"/>
    </location>
</feature>
<feature type="transmembrane region" description="Helical" evidence="2">
    <location>
        <begin position="109"/>
        <end position="125"/>
    </location>
</feature>
<feature type="region of interest" description="Disordered" evidence="1">
    <location>
        <begin position="484"/>
        <end position="535"/>
    </location>
</feature>
<evidence type="ECO:0000256" key="2">
    <source>
        <dbReference type="SAM" id="Phobius"/>
    </source>
</evidence>
<organism evidence="3 4">
    <name type="scientific">Sphingomonas panacisoli</name>
    <dbReference type="NCBI Taxonomy" id="1813879"/>
    <lineage>
        <taxon>Bacteria</taxon>
        <taxon>Pseudomonadati</taxon>
        <taxon>Pseudomonadota</taxon>
        <taxon>Alphaproteobacteria</taxon>
        <taxon>Sphingomonadales</taxon>
        <taxon>Sphingomonadaceae</taxon>
        <taxon>Sphingomonas</taxon>
    </lineage>
</organism>
<dbReference type="OrthoDB" id="7280060at2"/>
<feature type="transmembrane region" description="Helical" evidence="2">
    <location>
        <begin position="307"/>
        <end position="327"/>
    </location>
</feature>
<keyword evidence="2" id="KW-0472">Membrane</keyword>
<keyword evidence="2" id="KW-1133">Transmembrane helix</keyword>
<dbReference type="EMBL" id="CP042306">
    <property type="protein sequence ID" value="QDZ08250.1"/>
    <property type="molecule type" value="Genomic_DNA"/>
</dbReference>